<dbReference type="PANTHER" id="PTHR10105:SF2">
    <property type="entry name" value="AGAP003297-PA"/>
    <property type="match status" value="1"/>
</dbReference>
<name>A0A7M7LUJ8_NASVI</name>
<dbReference type="OrthoDB" id="6134775at2759"/>
<dbReference type="Proteomes" id="UP000002358">
    <property type="component" value="Unassembled WGS sequence"/>
</dbReference>
<feature type="compositionally biased region" description="Polar residues" evidence="6">
    <location>
        <begin position="517"/>
        <end position="530"/>
    </location>
</feature>
<evidence type="ECO:0000256" key="7">
    <source>
        <dbReference type="SAM" id="SignalP"/>
    </source>
</evidence>
<dbReference type="EnsemblMetazoa" id="XM_008210789">
    <property type="protein sequence ID" value="XP_008209011"/>
    <property type="gene ID" value="LOC100678822"/>
</dbReference>
<evidence type="ECO:0000256" key="2">
    <source>
        <dbReference type="ARBA" id="ARBA00022525"/>
    </source>
</evidence>
<dbReference type="RefSeq" id="XP_003424330.1">
    <property type="nucleotide sequence ID" value="XM_003424282.4"/>
</dbReference>
<feature type="compositionally biased region" description="Polar residues" evidence="6">
    <location>
        <begin position="353"/>
        <end position="426"/>
    </location>
</feature>
<dbReference type="KEGG" id="nvi:100678822"/>
<dbReference type="EnsemblMetazoa" id="XM_031925688">
    <property type="protein sequence ID" value="XP_031781548"/>
    <property type="gene ID" value="LOC100678822"/>
</dbReference>
<dbReference type="GO" id="GO:0005576">
    <property type="term" value="C:extracellular region"/>
    <property type="evidence" value="ECO:0007669"/>
    <property type="project" value="UniProtKB-SubCell"/>
</dbReference>
<dbReference type="RefSeq" id="XP_031781548.1">
    <property type="nucleotide sequence ID" value="XM_031925688.1"/>
</dbReference>
<feature type="compositionally biased region" description="Polar residues" evidence="6">
    <location>
        <begin position="275"/>
        <end position="285"/>
    </location>
</feature>
<feature type="compositionally biased region" description="Polar residues" evidence="6">
    <location>
        <begin position="324"/>
        <end position="345"/>
    </location>
</feature>
<dbReference type="Pfam" id="PF04592">
    <property type="entry name" value="SelP_N"/>
    <property type="match status" value="1"/>
</dbReference>
<protein>
    <recommendedName>
        <fullName evidence="8">Selenoprotein P N-terminal domain-containing protein</fullName>
    </recommendedName>
</protein>
<evidence type="ECO:0000256" key="5">
    <source>
        <dbReference type="ARBA" id="ARBA00023180"/>
    </source>
</evidence>
<feature type="chain" id="PRO_5033597163" description="Selenoprotein P N-terminal domain-containing protein" evidence="7">
    <location>
        <begin position="24"/>
        <end position="739"/>
    </location>
</feature>
<keyword evidence="2" id="KW-0964">Secreted</keyword>
<feature type="region of interest" description="Disordered" evidence="6">
    <location>
        <begin position="590"/>
        <end position="610"/>
    </location>
</feature>
<comment type="subcellular location">
    <subcellularLocation>
        <location evidence="1">Secreted</location>
    </subcellularLocation>
</comment>
<feature type="compositionally biased region" description="Polar residues" evidence="6">
    <location>
        <begin position="483"/>
        <end position="495"/>
    </location>
</feature>
<organism evidence="9 10">
    <name type="scientific">Nasonia vitripennis</name>
    <name type="common">Parasitic wasp</name>
    <dbReference type="NCBI Taxonomy" id="7425"/>
    <lineage>
        <taxon>Eukaryota</taxon>
        <taxon>Metazoa</taxon>
        <taxon>Ecdysozoa</taxon>
        <taxon>Arthropoda</taxon>
        <taxon>Hexapoda</taxon>
        <taxon>Insecta</taxon>
        <taxon>Pterygota</taxon>
        <taxon>Neoptera</taxon>
        <taxon>Endopterygota</taxon>
        <taxon>Hymenoptera</taxon>
        <taxon>Apocrita</taxon>
        <taxon>Proctotrupomorpha</taxon>
        <taxon>Chalcidoidea</taxon>
        <taxon>Pteromalidae</taxon>
        <taxon>Pteromalinae</taxon>
        <taxon>Nasonia</taxon>
    </lineage>
</organism>
<reference evidence="9" key="1">
    <citation type="submission" date="2021-01" db="UniProtKB">
        <authorList>
            <consortium name="EnsemblMetazoa"/>
        </authorList>
    </citation>
    <scope>IDENTIFICATION</scope>
</reference>
<evidence type="ECO:0000256" key="3">
    <source>
        <dbReference type="ARBA" id="ARBA00022729"/>
    </source>
</evidence>
<dbReference type="InterPro" id="IPR007671">
    <property type="entry name" value="Selenoprotein-P_N"/>
</dbReference>
<dbReference type="EnsemblMetazoa" id="XM_008210788">
    <property type="protein sequence ID" value="XP_008209010"/>
    <property type="gene ID" value="LOC100678822"/>
</dbReference>
<feature type="compositionally biased region" description="Polar residues" evidence="6">
    <location>
        <begin position="253"/>
        <end position="262"/>
    </location>
</feature>
<keyword evidence="10" id="KW-1185">Reference proteome</keyword>
<proteinExistence type="predicted"/>
<feature type="region of interest" description="Disordered" evidence="6">
    <location>
        <begin position="231"/>
        <end position="262"/>
    </location>
</feature>
<feature type="compositionally biased region" description="Polar residues" evidence="6">
    <location>
        <begin position="292"/>
        <end position="310"/>
    </location>
</feature>
<dbReference type="EnsemblMetazoa" id="XM_003424282">
    <property type="protein sequence ID" value="XP_003424330"/>
    <property type="gene ID" value="LOC100678822"/>
</dbReference>
<dbReference type="RefSeq" id="XP_016843677.1">
    <property type="nucleotide sequence ID" value="XM_016988188.2"/>
</dbReference>
<dbReference type="InterPro" id="IPR037941">
    <property type="entry name" value="SeP"/>
</dbReference>
<dbReference type="EnsemblMetazoa" id="XM_016988188">
    <property type="protein sequence ID" value="XP_016843677"/>
    <property type="gene ID" value="LOC100678822"/>
</dbReference>
<keyword evidence="3 7" id="KW-0732">Signal</keyword>
<dbReference type="GO" id="GO:0001887">
    <property type="term" value="P:selenium compound metabolic process"/>
    <property type="evidence" value="ECO:0007669"/>
    <property type="project" value="TreeGrafter"/>
</dbReference>
<feature type="region of interest" description="Disordered" evidence="6">
    <location>
        <begin position="275"/>
        <end position="437"/>
    </location>
</feature>
<evidence type="ECO:0000313" key="10">
    <source>
        <dbReference type="Proteomes" id="UP000002358"/>
    </source>
</evidence>
<evidence type="ECO:0000256" key="6">
    <source>
        <dbReference type="SAM" id="MobiDB-lite"/>
    </source>
</evidence>
<sequence>MRLIIFLLTALWYDSSSFGHVQAEPKSSNTRLIPKRFNSRLWKRQDDLGYLEQCSILQFWDKQIGRVNVLAFFDSSWQFSHRQAAMLKVLRERFDKTGFDNIQFFAINASPDESQYIDRAEVEVEEETWKQISPSEAEGRPPVVVSPEALIEALGPDVYFIQDNDELQIWSKLRAFRDQILVIDRCGRLTYQVIVPWSILHFPYVKAAILSTYKDEPCGYCQFKETVFDTTSTDNKDAQSSSKLVEQTEDNDNPSTLSQETTTVIYEAESYDTTLTVDESSSPIVQTEHEVTSLSTSDRNDGNETSSVSQESEDLQMETDDGQAPSTIYQESSTLSDLVENSESSSKARESTTDISQINDGEEQSTYFHDSSTPSYPDESNNTESISEDQSTPNIQTEADSTFDTSTYLYSPTLPDSNENESANSTDNKDAEDYYNSTPDKEFEYTTENVETPATDEALITDTTDGLEFNNATDQLISEVEVQTTTDISNSSSETGESRLKDSDEIESRDARDVLKSRSTNARSVSPNDGSENHLEIVNINENNQETLESDFLIPIRIIMRAPHVDEYSDQTMKAHEYLVLKTGQADYHEHLDEPKPDDNEEEHRPVRKKAEAVRRTFGKDESPGFYGEVADYWRNFGNEQLTQSSAEEEEQDLEDYTDDGVTLSPTTLSLNDERINVENQYDNPEVVPIGQVGVDDGTAYDHNSDLKEEVDVVDEEAKSKLIAHYSKLLPWLYYVLAK</sequence>
<accession>A0A7M7LUJ8</accession>
<dbReference type="GO" id="GO:0008430">
    <property type="term" value="F:selenium binding"/>
    <property type="evidence" value="ECO:0007669"/>
    <property type="project" value="InterPro"/>
</dbReference>
<keyword evidence="5" id="KW-0325">Glycoprotein</keyword>
<feature type="compositionally biased region" description="Polar residues" evidence="6">
    <location>
        <begin position="231"/>
        <end position="245"/>
    </location>
</feature>
<feature type="compositionally biased region" description="Basic and acidic residues" evidence="6">
    <location>
        <begin position="496"/>
        <end position="516"/>
    </location>
</feature>
<keyword evidence="4" id="KW-0712">Selenocysteine</keyword>
<dbReference type="PANTHER" id="PTHR10105">
    <property type="entry name" value="SELENOPROTEIN P"/>
    <property type="match status" value="1"/>
</dbReference>
<evidence type="ECO:0000256" key="1">
    <source>
        <dbReference type="ARBA" id="ARBA00004613"/>
    </source>
</evidence>
<feature type="region of interest" description="Disordered" evidence="6">
    <location>
        <begin position="483"/>
        <end position="532"/>
    </location>
</feature>
<dbReference type="RefSeq" id="XP_008209011.1">
    <property type="nucleotide sequence ID" value="XM_008210789.3"/>
</dbReference>
<evidence type="ECO:0000256" key="4">
    <source>
        <dbReference type="ARBA" id="ARBA00022933"/>
    </source>
</evidence>
<dbReference type="RefSeq" id="XP_008209009.1">
    <property type="nucleotide sequence ID" value="XM_008210787.3"/>
</dbReference>
<dbReference type="RefSeq" id="XP_008209010.1">
    <property type="nucleotide sequence ID" value="XM_008210788.4"/>
</dbReference>
<dbReference type="GeneID" id="100678822"/>
<evidence type="ECO:0000313" key="9">
    <source>
        <dbReference type="EnsemblMetazoa" id="XP_008209009"/>
    </source>
</evidence>
<feature type="signal peptide" evidence="7">
    <location>
        <begin position="1"/>
        <end position="23"/>
    </location>
</feature>
<dbReference type="AlphaFoldDB" id="A0A7M7LUJ8"/>
<evidence type="ECO:0000259" key="8">
    <source>
        <dbReference type="Pfam" id="PF04592"/>
    </source>
</evidence>
<feature type="compositionally biased region" description="Acidic residues" evidence="6">
    <location>
        <begin position="311"/>
        <end position="321"/>
    </location>
</feature>
<dbReference type="EnsemblMetazoa" id="XM_008210787">
    <property type="protein sequence ID" value="XP_008209009"/>
    <property type="gene ID" value="LOC100678822"/>
</dbReference>
<feature type="domain" description="Selenoprotein P N-terminal" evidence="8">
    <location>
        <begin position="160"/>
        <end position="252"/>
    </location>
</feature>